<dbReference type="STRING" id="263475.AMD00_21175"/>
<comment type="caution">
    <text evidence="4">The sequence shown here is derived from an EMBL/GenBank/DDBJ whole genome shotgun (WGS) entry which is preliminary data.</text>
</comment>
<feature type="domain" description="Putative zinc-finger" evidence="3">
    <location>
        <begin position="6"/>
        <end position="39"/>
    </location>
</feature>
<evidence type="ECO:0000313" key="4">
    <source>
        <dbReference type="EMBL" id="KOO47190.1"/>
    </source>
</evidence>
<keyword evidence="5" id="KW-1185">Reference proteome</keyword>
<proteinExistence type="inferred from homology"/>
<evidence type="ECO:0000259" key="3">
    <source>
        <dbReference type="Pfam" id="PF13490"/>
    </source>
</evidence>
<protein>
    <recommendedName>
        <fullName evidence="2">Anti-sigma-W factor RsiW</fullName>
    </recommendedName>
</protein>
<dbReference type="PATRIC" id="fig|263475.3.peg.31"/>
<reference evidence="5" key="1">
    <citation type="submission" date="2015-08" db="EMBL/GenBank/DDBJ databases">
        <title>Fjat-10028 dsm 16317.</title>
        <authorList>
            <person name="Liu B."/>
            <person name="Wang J."/>
            <person name="Zhu Y."/>
            <person name="Liu G."/>
            <person name="Chen Q."/>
            <person name="Chen Z."/>
            <person name="Lan J."/>
            <person name="Che J."/>
            <person name="Ge C."/>
            <person name="Shi H."/>
            <person name="Pan Z."/>
            <person name="Liu X."/>
        </authorList>
    </citation>
    <scope>NUCLEOTIDE SEQUENCE [LARGE SCALE GENOMIC DNA]</scope>
    <source>
        <strain evidence="5">DSM 16317</strain>
    </source>
</reference>
<dbReference type="GeneID" id="301138613"/>
<evidence type="ECO:0000256" key="2">
    <source>
        <dbReference type="ARBA" id="ARBA00024438"/>
    </source>
</evidence>
<gene>
    <name evidence="4" type="ORF">AMD00_21175</name>
</gene>
<dbReference type="Proteomes" id="UP000036867">
    <property type="component" value="Unassembled WGS sequence"/>
</dbReference>
<evidence type="ECO:0000256" key="1">
    <source>
        <dbReference type="ARBA" id="ARBA00024353"/>
    </source>
</evidence>
<dbReference type="InterPro" id="IPR027383">
    <property type="entry name" value="Znf_put"/>
</dbReference>
<accession>A0A0M0L7Y1</accession>
<evidence type="ECO:0000313" key="5">
    <source>
        <dbReference type="Proteomes" id="UP000036867"/>
    </source>
</evidence>
<sequence length="206" mass="22864">MNACPKHIGEYMHEYLDGDISREHEIELKAHLQSCDNCRQHMQELNSTIAFVKSAAVVSVPLDFKQNVMIRLPKGRSGAGVQRWLRRHPIFVAAAMFCILMSASLLTGFNDNKEFSVTKQPNLVVEGQTVIVPEGKTVTGDIVVKNGDILVKGSVDGNITVINGQYMASTANVTGQIDEINQAFEWLWYKIKNGGKEILSFLGKNE</sequence>
<dbReference type="EMBL" id="LILB01000009">
    <property type="protein sequence ID" value="KOO47190.1"/>
    <property type="molecule type" value="Genomic_DNA"/>
</dbReference>
<comment type="similarity">
    <text evidence="1">Belongs to the zinc-associated anti-sigma factor (ZAS) superfamily. Anti-sigma-W factor family.</text>
</comment>
<dbReference type="Pfam" id="PF13490">
    <property type="entry name" value="zf-HC2"/>
    <property type="match status" value="1"/>
</dbReference>
<dbReference type="Gene3D" id="1.10.10.1320">
    <property type="entry name" value="Anti-sigma factor, zinc-finger domain"/>
    <property type="match status" value="1"/>
</dbReference>
<dbReference type="InterPro" id="IPR041916">
    <property type="entry name" value="Anti_sigma_zinc_sf"/>
</dbReference>
<dbReference type="OrthoDB" id="9782842at2"/>
<name>A0A0M0L7Y1_9BACL</name>
<organism evidence="4 5">
    <name type="scientific">Viridibacillus arvi</name>
    <dbReference type="NCBI Taxonomy" id="263475"/>
    <lineage>
        <taxon>Bacteria</taxon>
        <taxon>Bacillati</taxon>
        <taxon>Bacillota</taxon>
        <taxon>Bacilli</taxon>
        <taxon>Bacillales</taxon>
        <taxon>Caryophanaceae</taxon>
        <taxon>Viridibacillus</taxon>
    </lineage>
</organism>
<dbReference type="RefSeq" id="WP_053418995.1">
    <property type="nucleotide sequence ID" value="NZ_LILB01000009.1"/>
</dbReference>
<dbReference type="AlphaFoldDB" id="A0A0M0L7Y1"/>